<reference evidence="1" key="2">
    <citation type="journal article" date="2015" name="Data Brief">
        <title>Shoot transcriptome of the giant reed, Arundo donax.</title>
        <authorList>
            <person name="Barrero R.A."/>
            <person name="Guerrero F.D."/>
            <person name="Moolhuijzen P."/>
            <person name="Goolsby J.A."/>
            <person name="Tidwell J."/>
            <person name="Bellgard S.E."/>
            <person name="Bellgard M.I."/>
        </authorList>
    </citation>
    <scope>NUCLEOTIDE SEQUENCE</scope>
    <source>
        <tissue evidence="1">Shoot tissue taken approximately 20 cm above the soil surface</tissue>
    </source>
</reference>
<organism evidence="1">
    <name type="scientific">Arundo donax</name>
    <name type="common">Giant reed</name>
    <name type="synonym">Donax arundinaceus</name>
    <dbReference type="NCBI Taxonomy" id="35708"/>
    <lineage>
        <taxon>Eukaryota</taxon>
        <taxon>Viridiplantae</taxon>
        <taxon>Streptophyta</taxon>
        <taxon>Embryophyta</taxon>
        <taxon>Tracheophyta</taxon>
        <taxon>Spermatophyta</taxon>
        <taxon>Magnoliopsida</taxon>
        <taxon>Liliopsida</taxon>
        <taxon>Poales</taxon>
        <taxon>Poaceae</taxon>
        <taxon>PACMAD clade</taxon>
        <taxon>Arundinoideae</taxon>
        <taxon>Arundineae</taxon>
        <taxon>Arundo</taxon>
    </lineage>
</organism>
<sequence length="58" mass="6527">MWVATEIQFCASTINDTMQLVTLISRAIFQMGRQKSLDSGHFLQGAKCTMNPNLHGFH</sequence>
<name>A0A0A9ENI3_ARUDO</name>
<evidence type="ECO:0000313" key="1">
    <source>
        <dbReference type="EMBL" id="JAE01637.1"/>
    </source>
</evidence>
<accession>A0A0A9ENI3</accession>
<dbReference type="EMBL" id="GBRH01196259">
    <property type="protein sequence ID" value="JAE01637.1"/>
    <property type="molecule type" value="Transcribed_RNA"/>
</dbReference>
<reference evidence="1" key="1">
    <citation type="submission" date="2014-09" db="EMBL/GenBank/DDBJ databases">
        <authorList>
            <person name="Magalhaes I.L.F."/>
            <person name="Oliveira U."/>
            <person name="Santos F.R."/>
            <person name="Vidigal T.H.D.A."/>
            <person name="Brescovit A.D."/>
            <person name="Santos A.J."/>
        </authorList>
    </citation>
    <scope>NUCLEOTIDE SEQUENCE</scope>
    <source>
        <tissue evidence="1">Shoot tissue taken approximately 20 cm above the soil surface</tissue>
    </source>
</reference>
<dbReference type="AlphaFoldDB" id="A0A0A9ENI3"/>
<protein>
    <submittedName>
        <fullName evidence="1">Uncharacterized protein</fullName>
    </submittedName>
</protein>
<proteinExistence type="predicted"/>